<evidence type="ECO:0000256" key="2">
    <source>
        <dbReference type="ARBA" id="ARBA00022525"/>
    </source>
</evidence>
<dbReference type="SUPFAM" id="SSF53300">
    <property type="entry name" value="vWA-like"/>
    <property type="match status" value="1"/>
</dbReference>
<comment type="subcellular location">
    <subcellularLocation>
        <location evidence="1">Secreted</location>
    </subcellularLocation>
</comment>
<dbReference type="Proteomes" id="UP001141327">
    <property type="component" value="Unassembled WGS sequence"/>
</dbReference>
<dbReference type="PANTHER" id="PTHR47763:SF4">
    <property type="entry name" value="ALPHA-PROTEIN KINASE VWKA"/>
    <property type="match status" value="1"/>
</dbReference>
<dbReference type="InterPro" id="IPR056861">
    <property type="entry name" value="HMCN1-like_VWA"/>
</dbReference>
<accession>A0ABQ8UY74</accession>
<keyword evidence="6" id="KW-1185">Reference proteome</keyword>
<proteinExistence type="predicted"/>
<evidence type="ECO:0000313" key="6">
    <source>
        <dbReference type="Proteomes" id="UP001141327"/>
    </source>
</evidence>
<keyword evidence="2" id="KW-0964">Secreted</keyword>
<dbReference type="EMBL" id="JAPMOS010000002">
    <property type="protein sequence ID" value="KAJ4462530.1"/>
    <property type="molecule type" value="Genomic_DNA"/>
</dbReference>
<evidence type="ECO:0000313" key="5">
    <source>
        <dbReference type="EMBL" id="KAJ4462530.1"/>
    </source>
</evidence>
<reference evidence="5" key="1">
    <citation type="journal article" date="2022" name="bioRxiv">
        <title>Genomics of Preaxostyla Flagellates Illuminates Evolutionary Transitions and the Path Towards Mitochondrial Loss.</title>
        <authorList>
            <person name="Novak L.V.F."/>
            <person name="Treitli S.C."/>
            <person name="Pyrih J."/>
            <person name="Halakuc P."/>
            <person name="Pipaliya S.V."/>
            <person name="Vacek V."/>
            <person name="Brzon O."/>
            <person name="Soukal P."/>
            <person name="Eme L."/>
            <person name="Dacks J.B."/>
            <person name="Karnkowska A."/>
            <person name="Elias M."/>
            <person name="Hampl V."/>
        </authorList>
    </citation>
    <scope>NUCLEOTIDE SEQUENCE</scope>
    <source>
        <strain evidence="5">RCP-MX</strain>
    </source>
</reference>
<dbReference type="PANTHER" id="PTHR47763">
    <property type="entry name" value="ALPHA-PROTEIN KINASE VWKA"/>
    <property type="match status" value="1"/>
</dbReference>
<sequence length="426" mass="45065">MEFIYNSITPTRLEGLQHGKDGEWPGGDLLDQKANFHISVAPVQKPLKSATVTCLSRASVSPVLEVQHEMAQTALGKNELVATCLLVDITGSMQPSIESIKTGISQACTALAADANVRMKVAFVGYRDICDGSQRFVIHDFDEPANIAKLMETINAAGGGDEAEDVIGGLEQVAALNWVGDVRQLIHITDAPAHGRQFHGDDVGDDHPEGLPGQNPAHTLSHLHSMRIHYKMVLAKPQEKMFKAFQALFEQEKDHDCILTKYRVKHDMSDLMSIFTRASSASIAGHRSGIHPGVMPPPPGRPMPVVAENRAPSLVVNVSPAPVAPRPSPSLVVNVAPAPAAPLPSPSLVVNVAPVPLPPSMVVNVAPAPPVPFPSGSLVVPMAAAPPCPATSTVYGVTTPAPPRASLFVATPRAPACPPTSSVHHM</sequence>
<feature type="domain" description="Hemicentin-1-like von Willebrand factor A" evidence="4">
    <location>
        <begin position="83"/>
        <end position="196"/>
    </location>
</feature>
<dbReference type="InterPro" id="IPR036465">
    <property type="entry name" value="vWFA_dom_sf"/>
</dbReference>
<dbReference type="InterPro" id="IPR052969">
    <property type="entry name" value="Thr-specific_kinase-like"/>
</dbReference>
<evidence type="ECO:0000259" key="4">
    <source>
        <dbReference type="Pfam" id="PF25106"/>
    </source>
</evidence>
<comment type="caution">
    <text evidence="5">The sequence shown here is derived from an EMBL/GenBank/DDBJ whole genome shotgun (WGS) entry which is preliminary data.</text>
</comment>
<evidence type="ECO:0000256" key="3">
    <source>
        <dbReference type="ARBA" id="ARBA00022729"/>
    </source>
</evidence>
<organism evidence="5 6">
    <name type="scientific">Paratrimastix pyriformis</name>
    <dbReference type="NCBI Taxonomy" id="342808"/>
    <lineage>
        <taxon>Eukaryota</taxon>
        <taxon>Metamonada</taxon>
        <taxon>Preaxostyla</taxon>
        <taxon>Paratrimastigidae</taxon>
        <taxon>Paratrimastix</taxon>
    </lineage>
</organism>
<dbReference type="Pfam" id="PF25106">
    <property type="entry name" value="VWA_4"/>
    <property type="match status" value="1"/>
</dbReference>
<gene>
    <name evidence="5" type="ORF">PAPYR_502</name>
</gene>
<dbReference type="Gene3D" id="3.40.50.410">
    <property type="entry name" value="von Willebrand factor, type A domain"/>
    <property type="match status" value="1"/>
</dbReference>
<name>A0ABQ8UY74_9EUKA</name>
<evidence type="ECO:0000256" key="1">
    <source>
        <dbReference type="ARBA" id="ARBA00004613"/>
    </source>
</evidence>
<keyword evidence="3" id="KW-0732">Signal</keyword>
<protein>
    <recommendedName>
        <fullName evidence="4">Hemicentin-1-like von Willebrand factor A domain-containing protein</fullName>
    </recommendedName>
</protein>